<gene>
    <name evidence="3" type="ORF">FHU36_001617</name>
</gene>
<dbReference type="Proteomes" id="UP000583800">
    <property type="component" value="Unassembled WGS sequence"/>
</dbReference>
<dbReference type="Pfam" id="PF25148">
    <property type="entry name" value="DUF7824"/>
    <property type="match status" value="1"/>
</dbReference>
<evidence type="ECO:0000259" key="2">
    <source>
        <dbReference type="Pfam" id="PF25148"/>
    </source>
</evidence>
<dbReference type="InterPro" id="IPR056726">
    <property type="entry name" value="DUF7824"/>
</dbReference>
<feature type="domain" description="DUF7824" evidence="2">
    <location>
        <begin position="599"/>
        <end position="669"/>
    </location>
</feature>
<organism evidence="3 4">
    <name type="scientific">Nonomuraea muscovyensis</name>
    <dbReference type="NCBI Taxonomy" id="1124761"/>
    <lineage>
        <taxon>Bacteria</taxon>
        <taxon>Bacillati</taxon>
        <taxon>Actinomycetota</taxon>
        <taxon>Actinomycetes</taxon>
        <taxon>Streptosporangiales</taxon>
        <taxon>Streptosporangiaceae</taxon>
        <taxon>Nonomuraea</taxon>
    </lineage>
</organism>
<feature type="compositionally biased region" description="Pro residues" evidence="1">
    <location>
        <begin position="214"/>
        <end position="224"/>
    </location>
</feature>
<feature type="region of interest" description="Disordered" evidence="1">
    <location>
        <begin position="459"/>
        <end position="479"/>
    </location>
</feature>
<accession>A0A7X0EV37</accession>
<dbReference type="RefSeq" id="WP_185083120.1">
    <property type="nucleotide sequence ID" value="NZ_JACHJB010000001.1"/>
</dbReference>
<feature type="compositionally biased region" description="Basic and acidic residues" evidence="1">
    <location>
        <begin position="572"/>
        <end position="583"/>
    </location>
</feature>
<comment type="caution">
    <text evidence="3">The sequence shown here is derived from an EMBL/GenBank/DDBJ whole genome shotgun (WGS) entry which is preliminary data.</text>
</comment>
<name>A0A7X0EV37_9ACTN</name>
<keyword evidence="4" id="KW-1185">Reference proteome</keyword>
<evidence type="ECO:0000313" key="4">
    <source>
        <dbReference type="Proteomes" id="UP000583800"/>
    </source>
</evidence>
<evidence type="ECO:0000256" key="1">
    <source>
        <dbReference type="SAM" id="MobiDB-lite"/>
    </source>
</evidence>
<sequence>MSDQRSGTAWDAVRAAIDAEDPAAVAALVAGFGEGERREVARELPGHLSEARRRGEARDAERRAELQREWDARVAAYRRKTGDRHSTTDYYWDLWVHHRTYVGSRWIEPMRVAGAGTLGGAAAVVSWLHRRDFQRWTDRDDVPLILQAVAARPTAWQADLAVRLAMRLRGPSRDARGDAGRSARLTLELLRRTGAEPPAHDPLTLAWLTTWSPPQHPATDPPTDPATDPFTDPAADRTADPAADPLFDTLLPRLFDAEGVGRQLREDHERPAWLAGLARQERVPRESLLDGCLSRFLRGGTAADLRFFVRLHDALDPAPEEVAARGRDYLRLLPAAPPNVADLALKRLRRLGPLDPDEAAEAVEGLVFRAEGKLVRAGLVWLDRLAGDHQGDLDGYAAALGAALVGESGEARARAARLAVKHAARFTPAGAERIREALPLMPAGEGVALAEVFGGEAVPAEPEPEARPFAPPPLPSAPEPARMTPPVLGPAGLPTSRLSEHRWLVAERWLDVFVRLAATDRAALTETLAPVAGLFPAEMYRSAPWRHLKIWAAAMAKELTEPGAEAKATAGHPDRTPPTTRERLPEIAGTGRRMPLRRFAEVYEALVTGTLPPYLLATPTHVNGRLDAAELVDRLEGYERAGAEALPVDLEQALLRLPRTVPADVVERAAGLTGTAGRAAARWMTDRPAGPRVTLRRQESGDGVFVADPTGSATLDEALADLRGEEAFEAHLSVLPSDRELVAAHAVHPALADAIHRRPAAAHLALLAAADGPGGPAMALLVAHCLCAEPEETLRPLLWLAASGGLPGAEVGAELATLFRRDEANEREYRLYSVAEVLGVLEEAARHGAHREVWQIMAGLLTGYLPGPGERATVTHTRLTTFAADVATWADARGELPRIAELAARSRESGLVRQARRLHTRLAQ</sequence>
<dbReference type="AlphaFoldDB" id="A0A7X0EV37"/>
<protein>
    <recommendedName>
        <fullName evidence="2">DUF7824 domain-containing protein</fullName>
    </recommendedName>
</protein>
<proteinExistence type="predicted"/>
<feature type="compositionally biased region" description="Pro residues" evidence="1">
    <location>
        <begin position="469"/>
        <end position="478"/>
    </location>
</feature>
<evidence type="ECO:0000313" key="3">
    <source>
        <dbReference type="EMBL" id="MBB6345108.1"/>
    </source>
</evidence>
<feature type="region of interest" description="Disordered" evidence="1">
    <location>
        <begin position="212"/>
        <end position="239"/>
    </location>
</feature>
<reference evidence="3 4" key="1">
    <citation type="submission" date="2020-08" db="EMBL/GenBank/DDBJ databases">
        <title>Sequencing the genomes of 1000 actinobacteria strains.</title>
        <authorList>
            <person name="Klenk H.-P."/>
        </authorList>
    </citation>
    <scope>NUCLEOTIDE SEQUENCE [LARGE SCALE GENOMIC DNA]</scope>
    <source>
        <strain evidence="3 4">DSM 45913</strain>
    </source>
</reference>
<feature type="region of interest" description="Disordered" evidence="1">
    <location>
        <begin position="562"/>
        <end position="583"/>
    </location>
</feature>
<dbReference type="EMBL" id="JACHJB010000001">
    <property type="protein sequence ID" value="MBB6345108.1"/>
    <property type="molecule type" value="Genomic_DNA"/>
</dbReference>